<gene>
    <name evidence="10" type="ORF">OCK74_26090</name>
</gene>
<keyword evidence="4 7" id="KW-0812">Transmembrane</keyword>
<evidence type="ECO:0000256" key="1">
    <source>
        <dbReference type="ARBA" id="ARBA00004571"/>
    </source>
</evidence>
<dbReference type="InterPro" id="IPR039426">
    <property type="entry name" value="TonB-dep_rcpt-like"/>
</dbReference>
<keyword evidence="3 7" id="KW-1134">Transmembrane beta strand</keyword>
<dbReference type="NCBIfam" id="TIGR04057">
    <property type="entry name" value="SusC_RagA_signa"/>
    <property type="match status" value="1"/>
</dbReference>
<feature type="chain" id="PRO_5040732043" evidence="8">
    <location>
        <begin position="19"/>
        <end position="1142"/>
    </location>
</feature>
<proteinExistence type="inferred from homology"/>
<reference evidence="10" key="1">
    <citation type="submission" date="2022-09" db="EMBL/GenBank/DDBJ databases">
        <authorList>
            <person name="Yuan C."/>
            <person name="Ke Z."/>
        </authorList>
    </citation>
    <scope>NUCLEOTIDE SEQUENCE</scope>
    <source>
        <strain evidence="10">LB-8</strain>
    </source>
</reference>
<dbReference type="PROSITE" id="PS52016">
    <property type="entry name" value="TONB_DEPENDENT_REC_3"/>
    <property type="match status" value="1"/>
</dbReference>
<dbReference type="InterPro" id="IPR036942">
    <property type="entry name" value="Beta-barrel_TonB_sf"/>
</dbReference>
<protein>
    <submittedName>
        <fullName evidence="10">TonB-dependent receptor</fullName>
    </submittedName>
</protein>
<evidence type="ECO:0000313" key="10">
    <source>
        <dbReference type="EMBL" id="MCU7552617.1"/>
    </source>
</evidence>
<evidence type="ECO:0000256" key="3">
    <source>
        <dbReference type="ARBA" id="ARBA00022452"/>
    </source>
</evidence>
<keyword evidence="2 7" id="KW-0813">Transport</keyword>
<evidence type="ECO:0000256" key="6">
    <source>
        <dbReference type="ARBA" id="ARBA00023237"/>
    </source>
</evidence>
<evidence type="ECO:0000256" key="2">
    <source>
        <dbReference type="ARBA" id="ARBA00022448"/>
    </source>
</evidence>
<evidence type="ECO:0000256" key="5">
    <source>
        <dbReference type="ARBA" id="ARBA00023136"/>
    </source>
</evidence>
<dbReference type="Pfam" id="PF07660">
    <property type="entry name" value="STN"/>
    <property type="match status" value="1"/>
</dbReference>
<evidence type="ECO:0000256" key="4">
    <source>
        <dbReference type="ARBA" id="ARBA00022692"/>
    </source>
</evidence>
<dbReference type="NCBIfam" id="TIGR04056">
    <property type="entry name" value="OMP_RagA_SusC"/>
    <property type="match status" value="1"/>
</dbReference>
<evidence type="ECO:0000256" key="8">
    <source>
        <dbReference type="SAM" id="SignalP"/>
    </source>
</evidence>
<keyword evidence="11" id="KW-1185">Reference proteome</keyword>
<dbReference type="InterPro" id="IPR008969">
    <property type="entry name" value="CarboxyPept-like_regulatory"/>
</dbReference>
<dbReference type="Proteomes" id="UP001155483">
    <property type="component" value="Unassembled WGS sequence"/>
</dbReference>
<feature type="domain" description="Secretin/TonB short N-terminal" evidence="9">
    <location>
        <begin position="47"/>
        <end position="98"/>
    </location>
</feature>
<dbReference type="InterPro" id="IPR023997">
    <property type="entry name" value="TonB-dep_OMP_SusC/RagA_CS"/>
</dbReference>
<comment type="similarity">
    <text evidence="7">Belongs to the TonB-dependent receptor family.</text>
</comment>
<organism evidence="10 11">
    <name type="scientific">Paraflavisolibacter caeni</name>
    <dbReference type="NCBI Taxonomy" id="2982496"/>
    <lineage>
        <taxon>Bacteria</taxon>
        <taxon>Pseudomonadati</taxon>
        <taxon>Bacteroidota</taxon>
        <taxon>Chitinophagia</taxon>
        <taxon>Chitinophagales</taxon>
        <taxon>Chitinophagaceae</taxon>
        <taxon>Paraflavisolibacter</taxon>
    </lineage>
</organism>
<dbReference type="EMBL" id="JAOTIF010000039">
    <property type="protein sequence ID" value="MCU7552617.1"/>
    <property type="molecule type" value="Genomic_DNA"/>
</dbReference>
<dbReference type="InterPro" id="IPR011662">
    <property type="entry name" value="Secretin/TonB_short_N"/>
</dbReference>
<dbReference type="SUPFAM" id="SSF49464">
    <property type="entry name" value="Carboxypeptidase regulatory domain-like"/>
    <property type="match status" value="1"/>
</dbReference>
<dbReference type="Pfam" id="PF07715">
    <property type="entry name" value="Plug"/>
    <property type="match status" value="1"/>
</dbReference>
<accession>A0A9X2Y175</accession>
<comment type="subcellular location">
    <subcellularLocation>
        <location evidence="1 7">Cell outer membrane</location>
        <topology evidence="1 7">Multi-pass membrane protein</topology>
    </subcellularLocation>
</comment>
<dbReference type="SMART" id="SM00965">
    <property type="entry name" value="STN"/>
    <property type="match status" value="1"/>
</dbReference>
<evidence type="ECO:0000256" key="7">
    <source>
        <dbReference type="PROSITE-ProRule" id="PRU01360"/>
    </source>
</evidence>
<reference evidence="10" key="2">
    <citation type="submission" date="2023-04" db="EMBL/GenBank/DDBJ databases">
        <title>Paracnuella aquatica gen. nov., sp. nov., a member of the family Chitinophagaceae isolated from a hot spring.</title>
        <authorList>
            <person name="Wang C."/>
        </authorList>
    </citation>
    <scope>NUCLEOTIDE SEQUENCE</scope>
    <source>
        <strain evidence="10">LB-8</strain>
    </source>
</reference>
<dbReference type="AlphaFoldDB" id="A0A9X2Y175"/>
<evidence type="ECO:0000313" key="11">
    <source>
        <dbReference type="Proteomes" id="UP001155483"/>
    </source>
</evidence>
<dbReference type="InterPro" id="IPR012910">
    <property type="entry name" value="Plug_dom"/>
</dbReference>
<comment type="caution">
    <text evidence="10">The sequence shown here is derived from an EMBL/GenBank/DDBJ whole genome shotgun (WGS) entry which is preliminary data.</text>
</comment>
<sequence>MMKFTAFLLLAVCLNAAANGYAQRVSISEENAPLEKIFREIRTQTGYTFVYKEALLQKAKKVSVSIKDASLEQALDICLQEQPLSYSIISKTIVVKEKELVLIKEQISIPPPPVTIQGKITNDKGEPLAGASVMVKGSKSGTITNDKGEFVINVPDDASKLIVSYIGMENAEVSIKGKSSLNITMAVAAAQQQDIVVVGYGTQKRASLTTAVTSVNTRDMSNIPTSNLSNILSGRASGVFVQTATGIPGKSSSVRIRSASSWNASPPLFVIDGIVRDQTAFDALDPNQIDNLSILKDAASTSVYGSRASNGVLLVTTKTGKKGKPQVQFNSVWGAYSKPAIQFKYMPLLKAADIVNNLYAPEVKYNDFDKQWIAQNNPDGKIYYNEVYQNPFTQKYGLNISGGSDDVTYFIGGNYYDEKGFLPKLHYDRYNLRGNIVTRLNKDLSVGLNLNVNNGDRRTIVSALSNDEDLSGFYEKLFYLGGGTAPAYIDGKPVNPNWLGGNPIEVMRNGGYNKYNDQQIDALLTTEYKVPFMKGLALKFVYSKNFDNRFTKSFAQKHTLYKFKADPNSKAGVLTNEVTGTVESGLPTTPYVDNTNGKTSSYQLNGMMTYDKKWGQHSLNVVTAYEQAEGYSTYSSVYRQNFPYYVTDQFAFTSPASADVKASGYEANLPARVSYIGRINYDFAGKYLASVSAREDGSSNFAKEKRWGLFPSASAAWVISKESFFDNLDKRSFVDLLKLRLSYGTTGSDPSFNWLWKELYNASNTTLAIGDPVVNSSILAYNGISNPNYSWETSKAMNVGVDFNFLKHWNFTAEFWSKKTYDILGKRILTLPIEFGANFPPENYGKMNAKGLEVELSYLRAQLFKGFEMNVSANVGLATTEVVQIDAPANSLEAENPNGKPLNALVGYHATGILRTQNDLKDLPAGYTIFGAAPELGMMNFEDVSGANGKPDGKIDNYDKVVLSKYGNMGNTAASYNANALFASNNAPISFGLNFNFKYKGISLDMLWSGLAGYKILYNDPWGRSFSGLVAPTYYEDAWTPENPDGKAPKIFRSGDARENGYKVPSTYNIYNGTFVRLKNLQLSYDLGSILNGKAGFKSAGIFVNATNLFIIRGFKNYDPETFSGSSYPVMRTVNTGINFQF</sequence>
<keyword evidence="6 7" id="KW-0998">Cell outer membrane</keyword>
<dbReference type="InterPro" id="IPR037066">
    <property type="entry name" value="Plug_dom_sf"/>
</dbReference>
<dbReference type="Gene3D" id="2.60.40.1120">
    <property type="entry name" value="Carboxypeptidase-like, regulatory domain"/>
    <property type="match status" value="1"/>
</dbReference>
<dbReference type="GO" id="GO:0009279">
    <property type="term" value="C:cell outer membrane"/>
    <property type="evidence" value="ECO:0007669"/>
    <property type="project" value="UniProtKB-SubCell"/>
</dbReference>
<dbReference type="Gene3D" id="2.170.130.10">
    <property type="entry name" value="TonB-dependent receptor, plug domain"/>
    <property type="match status" value="1"/>
</dbReference>
<evidence type="ECO:0000259" key="9">
    <source>
        <dbReference type="SMART" id="SM00965"/>
    </source>
</evidence>
<name>A0A9X2Y175_9BACT</name>
<keyword evidence="5 7" id="KW-0472">Membrane</keyword>
<dbReference type="Gene3D" id="3.55.50.30">
    <property type="match status" value="1"/>
</dbReference>
<dbReference type="InterPro" id="IPR023996">
    <property type="entry name" value="TonB-dep_OMP_SusC/RagA"/>
</dbReference>
<dbReference type="RefSeq" id="WP_279300054.1">
    <property type="nucleotide sequence ID" value="NZ_JAOTIF010000039.1"/>
</dbReference>
<dbReference type="Gene3D" id="2.40.170.20">
    <property type="entry name" value="TonB-dependent receptor, beta-barrel domain"/>
    <property type="match status" value="1"/>
</dbReference>
<dbReference type="SUPFAM" id="SSF56935">
    <property type="entry name" value="Porins"/>
    <property type="match status" value="1"/>
</dbReference>
<keyword evidence="8" id="KW-0732">Signal</keyword>
<dbReference type="Pfam" id="PF13715">
    <property type="entry name" value="CarbopepD_reg_2"/>
    <property type="match status" value="1"/>
</dbReference>
<feature type="signal peptide" evidence="8">
    <location>
        <begin position="1"/>
        <end position="18"/>
    </location>
</feature>
<keyword evidence="10" id="KW-0675">Receptor</keyword>